<dbReference type="PANTHER" id="PTHR11070:SF17">
    <property type="entry name" value="DNA HELICASE IV"/>
    <property type="match status" value="1"/>
</dbReference>
<evidence type="ECO:0000256" key="4">
    <source>
        <dbReference type="ARBA" id="ARBA00022840"/>
    </source>
</evidence>
<keyword evidence="6" id="KW-0175">Coiled coil</keyword>
<evidence type="ECO:0000259" key="7">
    <source>
        <dbReference type="PROSITE" id="PS51198"/>
    </source>
</evidence>
<dbReference type="GO" id="GO:0003677">
    <property type="term" value="F:DNA binding"/>
    <property type="evidence" value="ECO:0007669"/>
    <property type="project" value="InterPro"/>
</dbReference>
<feature type="binding site" evidence="5">
    <location>
        <begin position="218"/>
        <end position="225"/>
    </location>
    <ligand>
        <name>ATP</name>
        <dbReference type="ChEBI" id="CHEBI:30616"/>
    </ligand>
</feature>
<dbReference type="GO" id="GO:0005524">
    <property type="term" value="F:ATP binding"/>
    <property type="evidence" value="ECO:0007669"/>
    <property type="project" value="UniProtKB-UniRule"/>
</dbReference>
<protein>
    <submittedName>
        <fullName evidence="8">DNA helicase-2 / ATP-dependent DNA helicase PcrA</fullName>
    </submittedName>
</protein>
<dbReference type="EMBL" id="FQVH01000024">
    <property type="protein sequence ID" value="SHF46299.1"/>
    <property type="molecule type" value="Genomic_DNA"/>
</dbReference>
<keyword evidence="2 5" id="KW-0378">Hydrolase</keyword>
<name>A0A1M5BUU0_9THEO</name>
<evidence type="ECO:0000256" key="2">
    <source>
        <dbReference type="ARBA" id="ARBA00022801"/>
    </source>
</evidence>
<sequence length="753" mass="88654">MDEELKLKTTIELIQKEIERLKNKRINVSKRLIELTSNEMEEFRVNPEDPLNINPFNHEYLLNQDLYSIITKKIKELNILKDSPYFGRVDFNDLLLNIAESIYIGKFSFFREEDDEPLIVDWRSPVANLFYEEKIGRMTYNAPAGQIPVNVTLKRQYLIKNGVLINMFDTELNVDDEMLQLVLGKNADDRLKDIVMTIQKEQNAVIRRQLEKNLIVQGVAGSGKTSIALHRVAYLLYTYRDKLRGDDILVFGPNELFLDYISDVLPSLGEENIKQMTFERFCRWFLNTDIKVLSLKYQFERIIKNDIPEKTAMIKDTARFKGSIKFKEIIDKYIAYLQDYFFEFEDIKINDVVIIDKSELTNMFKNMFKHMPIGKRIERIRIIAIERLKSLTYDIINILKKEYKRKLLSLDKDDIYYEYNKIELKDRYQEIIKEVKRQISEHIEMINNMWRHDIISIYRKMYDRNTLSRICEDQEVVELLIKNSADLIKNSVLEYDDLAPIIYIAYKIEQFRLGDEIKHVVIDEAQDFTPFQFCVIKELIGDNRTMTILGDLSQGIYSYKSIKNWDEVKEILGPEKTEFYTLNRSYRSTIEIMEFTKHILPNNLSPMVRSGEKPCVIKSGNNSATIKSICENIRTSIEKGFKSIAVICKTSEESKYIYDQLKNEVDITLIDDEKDDYTGKTIVIPSYLSKGLEFDVVIIPDISALNYQDNDIDRTLLYTVITRTLHKVYMYYSGEITPIIKNIKNQLYDCKII</sequence>
<evidence type="ECO:0000256" key="5">
    <source>
        <dbReference type="PROSITE-ProRule" id="PRU00560"/>
    </source>
</evidence>
<dbReference type="PROSITE" id="PS51198">
    <property type="entry name" value="UVRD_HELICASE_ATP_BIND"/>
    <property type="match status" value="1"/>
</dbReference>
<dbReference type="GO" id="GO:0043138">
    <property type="term" value="F:3'-5' DNA helicase activity"/>
    <property type="evidence" value="ECO:0007669"/>
    <property type="project" value="TreeGrafter"/>
</dbReference>
<dbReference type="NCBIfam" id="NF041464">
    <property type="entry name" value="HelD_BACSU"/>
    <property type="match status" value="1"/>
</dbReference>
<reference evidence="8 9" key="1">
    <citation type="submission" date="2016-11" db="EMBL/GenBank/DDBJ databases">
        <authorList>
            <person name="Jaros S."/>
            <person name="Januszkiewicz K."/>
            <person name="Wedrychowicz H."/>
        </authorList>
    </citation>
    <scope>NUCLEOTIDE SEQUENCE [LARGE SCALE GENOMIC DNA]</scope>
    <source>
        <strain evidence="8 9">DSM 17918</strain>
    </source>
</reference>
<evidence type="ECO:0000313" key="9">
    <source>
        <dbReference type="Proteomes" id="UP000184088"/>
    </source>
</evidence>
<evidence type="ECO:0000256" key="1">
    <source>
        <dbReference type="ARBA" id="ARBA00022741"/>
    </source>
</evidence>
<dbReference type="PANTHER" id="PTHR11070">
    <property type="entry name" value="UVRD / RECB / PCRA DNA HELICASE FAMILY MEMBER"/>
    <property type="match status" value="1"/>
</dbReference>
<accession>A0A1M5BUU0</accession>
<dbReference type="GO" id="GO:0005829">
    <property type="term" value="C:cytosol"/>
    <property type="evidence" value="ECO:0007669"/>
    <property type="project" value="TreeGrafter"/>
</dbReference>
<dbReference type="RefSeq" id="WP_073344699.1">
    <property type="nucleotide sequence ID" value="NZ_FQVH01000024.1"/>
</dbReference>
<keyword evidence="9" id="KW-1185">Reference proteome</keyword>
<dbReference type="InterPro" id="IPR000212">
    <property type="entry name" value="DNA_helicase_UvrD/REP"/>
</dbReference>
<dbReference type="GO" id="GO:0016787">
    <property type="term" value="F:hydrolase activity"/>
    <property type="evidence" value="ECO:0007669"/>
    <property type="project" value="UniProtKB-UniRule"/>
</dbReference>
<dbReference type="InterPro" id="IPR027417">
    <property type="entry name" value="P-loop_NTPase"/>
</dbReference>
<dbReference type="InterPro" id="IPR027785">
    <property type="entry name" value="UvrD-like_helicase_C"/>
</dbReference>
<dbReference type="STRING" id="1121256.SAMN02746089_01958"/>
<dbReference type="GO" id="GO:0000725">
    <property type="term" value="P:recombinational repair"/>
    <property type="evidence" value="ECO:0007669"/>
    <property type="project" value="TreeGrafter"/>
</dbReference>
<feature type="domain" description="UvrD-like helicase ATP-binding" evidence="7">
    <location>
        <begin position="197"/>
        <end position="589"/>
    </location>
</feature>
<keyword evidence="1 5" id="KW-0547">Nucleotide-binding</keyword>
<dbReference type="AlphaFoldDB" id="A0A1M5BUU0"/>
<dbReference type="Pfam" id="PF00580">
    <property type="entry name" value="UvrD-helicase"/>
    <property type="match status" value="1"/>
</dbReference>
<dbReference type="SUPFAM" id="SSF52540">
    <property type="entry name" value="P-loop containing nucleoside triphosphate hydrolases"/>
    <property type="match status" value="1"/>
</dbReference>
<keyword evidence="4 5" id="KW-0067">ATP-binding</keyword>
<proteinExistence type="predicted"/>
<feature type="coiled-coil region" evidence="6">
    <location>
        <begin position="4"/>
        <end position="38"/>
    </location>
</feature>
<dbReference type="InterPro" id="IPR014016">
    <property type="entry name" value="UvrD-like_ATP-bd"/>
</dbReference>
<gene>
    <name evidence="8" type="ORF">SAMN02746089_01958</name>
</gene>
<dbReference type="OrthoDB" id="9787585at2"/>
<dbReference type="Pfam" id="PF13538">
    <property type="entry name" value="UvrD_C_2"/>
    <property type="match status" value="1"/>
</dbReference>
<evidence type="ECO:0000313" key="8">
    <source>
        <dbReference type="EMBL" id="SHF46299.1"/>
    </source>
</evidence>
<keyword evidence="3 5" id="KW-0347">Helicase</keyword>
<organism evidence="8 9">
    <name type="scientific">Caldanaerobius fijiensis DSM 17918</name>
    <dbReference type="NCBI Taxonomy" id="1121256"/>
    <lineage>
        <taxon>Bacteria</taxon>
        <taxon>Bacillati</taxon>
        <taxon>Bacillota</taxon>
        <taxon>Clostridia</taxon>
        <taxon>Thermoanaerobacterales</taxon>
        <taxon>Thermoanaerobacteraceae</taxon>
        <taxon>Caldanaerobius</taxon>
    </lineage>
</organism>
<evidence type="ECO:0000256" key="3">
    <source>
        <dbReference type="ARBA" id="ARBA00022806"/>
    </source>
</evidence>
<dbReference type="InterPro" id="IPR048228">
    <property type="entry name" value="HelD_bacillota"/>
</dbReference>
<dbReference type="Proteomes" id="UP000184088">
    <property type="component" value="Unassembled WGS sequence"/>
</dbReference>
<evidence type="ECO:0000256" key="6">
    <source>
        <dbReference type="SAM" id="Coils"/>
    </source>
</evidence>
<dbReference type="Gene3D" id="3.40.50.300">
    <property type="entry name" value="P-loop containing nucleotide triphosphate hydrolases"/>
    <property type="match status" value="3"/>
</dbReference>